<evidence type="ECO:0000313" key="4">
    <source>
        <dbReference type="Proteomes" id="UP001604267"/>
    </source>
</evidence>
<keyword evidence="3" id="KW-0449">Lipoprotein</keyword>
<organism evidence="3 4">
    <name type="scientific">Streptomyces cinerochromogenes</name>
    <dbReference type="NCBI Taxonomy" id="66422"/>
    <lineage>
        <taxon>Bacteria</taxon>
        <taxon>Bacillati</taxon>
        <taxon>Actinomycetota</taxon>
        <taxon>Actinomycetes</taxon>
        <taxon>Kitasatosporales</taxon>
        <taxon>Streptomycetaceae</taxon>
        <taxon>Streptomyces</taxon>
    </lineage>
</organism>
<sequence>MIRTARALPLLLLPALLTACGTEKADTGDARNPAPATARQSAPATARQSAPATLRPSEADARLRALGIAPELVYVTDVPGFTLAQQSVGVNGDDGFSAAYWAKNGAVLHLYAERGSAADCPSDHVCLAPAKGRVVRIYGEKLGPGVLRRAADAVHRPTPEELAALLPPAPTATAPVRRGDLPSYGDGAPDNHVNEGG</sequence>
<feature type="region of interest" description="Disordered" evidence="1">
    <location>
        <begin position="168"/>
        <end position="197"/>
    </location>
</feature>
<accession>A0ABW7BHU2</accession>
<keyword evidence="2" id="KW-0732">Signal</keyword>
<keyword evidence="4" id="KW-1185">Reference proteome</keyword>
<protein>
    <submittedName>
        <fullName evidence="3">Membrane lipoprotein</fullName>
    </submittedName>
</protein>
<feature type="region of interest" description="Disordered" evidence="1">
    <location>
        <begin position="24"/>
        <end position="56"/>
    </location>
</feature>
<name>A0ABW7BHU2_9ACTN</name>
<proteinExistence type="predicted"/>
<feature type="chain" id="PRO_5046598614" evidence="2">
    <location>
        <begin position="26"/>
        <end position="197"/>
    </location>
</feature>
<dbReference type="PROSITE" id="PS51257">
    <property type="entry name" value="PROKAR_LIPOPROTEIN"/>
    <property type="match status" value="1"/>
</dbReference>
<evidence type="ECO:0000313" key="3">
    <source>
        <dbReference type="EMBL" id="MFG3015321.1"/>
    </source>
</evidence>
<reference evidence="3 4" key="1">
    <citation type="submission" date="2024-10" db="EMBL/GenBank/DDBJ databases">
        <title>The Natural Products Discovery Center: Release of the First 8490 Sequenced Strains for Exploring Actinobacteria Biosynthetic Diversity.</title>
        <authorList>
            <person name="Kalkreuter E."/>
            <person name="Kautsar S.A."/>
            <person name="Yang D."/>
            <person name="Bader C.D."/>
            <person name="Teijaro C.N."/>
            <person name="Fluegel L."/>
            <person name="Davis C.M."/>
            <person name="Simpson J.R."/>
            <person name="Lauterbach L."/>
            <person name="Steele A.D."/>
            <person name="Gui C."/>
            <person name="Meng S."/>
            <person name="Li G."/>
            <person name="Viehrig K."/>
            <person name="Ye F."/>
            <person name="Su P."/>
            <person name="Kiefer A.F."/>
            <person name="Nichols A."/>
            <person name="Cepeda A.J."/>
            <person name="Yan W."/>
            <person name="Fan B."/>
            <person name="Jiang Y."/>
            <person name="Adhikari A."/>
            <person name="Zheng C.-J."/>
            <person name="Schuster L."/>
            <person name="Cowan T.M."/>
            <person name="Smanski M.J."/>
            <person name="Chevrette M.G."/>
            <person name="De Carvalho L.P.S."/>
            <person name="Shen B."/>
        </authorList>
    </citation>
    <scope>NUCLEOTIDE SEQUENCE [LARGE SCALE GENOMIC DNA]</scope>
    <source>
        <strain evidence="3 4">NPDC048320</strain>
    </source>
</reference>
<evidence type="ECO:0000256" key="1">
    <source>
        <dbReference type="SAM" id="MobiDB-lite"/>
    </source>
</evidence>
<dbReference type="EMBL" id="JBICYV010000019">
    <property type="protein sequence ID" value="MFG3015321.1"/>
    <property type="molecule type" value="Genomic_DNA"/>
</dbReference>
<dbReference type="Proteomes" id="UP001604267">
    <property type="component" value="Unassembled WGS sequence"/>
</dbReference>
<feature type="compositionally biased region" description="Polar residues" evidence="1">
    <location>
        <begin position="38"/>
        <end position="51"/>
    </location>
</feature>
<evidence type="ECO:0000256" key="2">
    <source>
        <dbReference type="SAM" id="SignalP"/>
    </source>
</evidence>
<dbReference type="RefSeq" id="WP_392822863.1">
    <property type="nucleotide sequence ID" value="NZ_JBICYV010000019.1"/>
</dbReference>
<gene>
    <name evidence="3" type="ORF">ACGFZB_33780</name>
</gene>
<feature type="signal peptide" evidence="2">
    <location>
        <begin position="1"/>
        <end position="25"/>
    </location>
</feature>
<comment type="caution">
    <text evidence="3">The sequence shown here is derived from an EMBL/GenBank/DDBJ whole genome shotgun (WGS) entry which is preliminary data.</text>
</comment>